<keyword evidence="3" id="KW-1185">Reference proteome</keyword>
<reference evidence="2" key="1">
    <citation type="submission" date="2024-02" db="EMBL/GenBank/DDBJ databases">
        <authorList>
            <consortium name="ELIXIR-Norway"/>
            <consortium name="Elixir Norway"/>
        </authorList>
    </citation>
    <scope>NUCLEOTIDE SEQUENCE</scope>
</reference>
<evidence type="ECO:0000313" key="2">
    <source>
        <dbReference type="EMBL" id="CAK9265723.1"/>
    </source>
</evidence>
<dbReference type="PANTHER" id="PTHR31215">
    <property type="entry name" value="OS05G0510400 PROTEIN-RELATED"/>
    <property type="match status" value="1"/>
</dbReference>
<dbReference type="Proteomes" id="UP001497444">
    <property type="component" value="Chromosome 18"/>
</dbReference>
<sequence>MEAEVEEDPFEIFPDEVLQLIFASVADCRSLIRCMAVSRAFREQSRRVPSLFIICPGIYSTYEQKLRGIYNMVKEFRALRSLVVRVGQPKIEPPTWARCMRYAEIGTAVDKFVFMAAKSGDFSEFDIALGGPHEFTTHHQHHHHPPSCCNNMMKKKDMMMEEEGFPNIIRDDDVRHRETVLNPALVVIPEECALDSTCLLDTRPESSIHIDDDHQLQQNLEHKRGSLSSRPLSVFSSSQGEEECQSKSRLESEGDSNIAQGRADRYDEASSSISFSPNIGQGGNNNNNTLQGSAFSRSLRNEQMVRTDHDQDRRDETVNRASENPPGLQFSPSISRSERPTFGPCGNRQQLPDFNLRQVIAPGNDVLKRMVPVIVFAIVQGLDEFRDSVPPFISNFRELKRFMLVDMVESVTVHMREHQIQQIREQRVSDQELGELVQDISRHLGMDKKDRILGRTGQGGGMIKCGKMKGIHSYNNNDQFGAVGGIKFSTDGQHQQQLDQWVQEHGDHTYQNSLRNSVQNKGKGALPLDVNLKNVNIVDAKLKSVELSNDIQQESSGDQYSSSGWKIRSNVPQELNIDVISRQTKCDDGELINPLYAEIDQYTDSEESTASNCCDTSGVISVAGSMATSPKSDITGTSMQCQSSLTEGKLGSYQQVIGKWSCDHRLKRWLSGRQSLAGTSLTEGDQLGISLDSDRSEGSSSQMPGLLHLRSFEEIMACRLGDKQQNPCSSSTSKEVDLESSQAPQQSSPHVTFSDLAVGPSLPSTGGSSVPVKGLLKHSSMEHGKLANQSLQAKALSATVCLSEHKHDFNVLKIGCSKEGHNLENSSWSSSVILDRFRCSDSPSTSNVRKSLVSQVPQKLQKEQPKQEFLVKELARKFVEKPEHLANRNYRVMMMAESTSKWVKEQSTKGHGLVPSAGNREGCRNLQQLISTYSFKGHLRVDTSKRRKGNQTTYIGRLRNRSRRYAKQHQAEEVNVARKTKIMKSGVKQDMEAGGLHLGERFADSRLVQGVGADGINALSIDIDQASSLTGKELNELEGKQKVTTARDLKSMQETTDLGESMQAHQSYDDGTEENYVCLNNYKFAQGSRLVAPCNPVHLSQELQQFDSITMLDNTSFKRRIGEGAYGSGDLGGRDLASEENLELGGSVVQLPGVTEIGRERQQLQGDARRLRWALGRFRSGEQFRSRGDMHRRIAQLRSRTFRGLEDDTRLRDCNRDEMPSSWRESFRERLGRRVREMRTRESSIYHLRHQAITTTEQHGEQPEEAVGERETRRERLREGVRQRQRDIEKEALFFDISFWRAEQVVMHNYSMFDVSMCIATHVAKPLTAVELDIISRAALAGPLLAATVTHVNREHSSHNL</sequence>
<feature type="region of interest" description="Disordered" evidence="1">
    <location>
        <begin position="222"/>
        <end position="292"/>
    </location>
</feature>
<proteinExistence type="predicted"/>
<feature type="region of interest" description="Disordered" evidence="1">
    <location>
        <begin position="685"/>
        <end position="704"/>
    </location>
</feature>
<evidence type="ECO:0000256" key="1">
    <source>
        <dbReference type="SAM" id="MobiDB-lite"/>
    </source>
</evidence>
<evidence type="ECO:0000313" key="3">
    <source>
        <dbReference type="Proteomes" id="UP001497444"/>
    </source>
</evidence>
<feature type="compositionally biased region" description="Low complexity" evidence="1">
    <location>
        <begin position="226"/>
        <end position="238"/>
    </location>
</feature>
<name>A0ABP0WJ25_9BRYO</name>
<feature type="compositionally biased region" description="Polar residues" evidence="1">
    <location>
        <begin position="723"/>
        <end position="751"/>
    </location>
</feature>
<dbReference type="EMBL" id="OZ020113">
    <property type="protein sequence ID" value="CAK9265723.1"/>
    <property type="molecule type" value="Genomic_DNA"/>
</dbReference>
<organism evidence="2 3">
    <name type="scientific">Sphagnum jensenii</name>
    <dbReference type="NCBI Taxonomy" id="128206"/>
    <lineage>
        <taxon>Eukaryota</taxon>
        <taxon>Viridiplantae</taxon>
        <taxon>Streptophyta</taxon>
        <taxon>Embryophyta</taxon>
        <taxon>Bryophyta</taxon>
        <taxon>Sphagnophytina</taxon>
        <taxon>Sphagnopsida</taxon>
        <taxon>Sphagnales</taxon>
        <taxon>Sphagnaceae</taxon>
        <taxon>Sphagnum</taxon>
    </lineage>
</organism>
<feature type="region of interest" description="Disordered" evidence="1">
    <location>
        <begin position="1255"/>
        <end position="1274"/>
    </location>
</feature>
<feature type="region of interest" description="Disordered" evidence="1">
    <location>
        <begin position="304"/>
        <end position="349"/>
    </location>
</feature>
<evidence type="ECO:0008006" key="4">
    <source>
        <dbReference type="Google" id="ProtNLM"/>
    </source>
</evidence>
<dbReference type="CDD" id="cd09917">
    <property type="entry name" value="F-box_SF"/>
    <property type="match status" value="1"/>
</dbReference>
<feature type="compositionally biased region" description="Basic and acidic residues" evidence="1">
    <location>
        <begin position="304"/>
        <end position="318"/>
    </location>
</feature>
<feature type="region of interest" description="Disordered" evidence="1">
    <location>
        <begin position="723"/>
        <end position="773"/>
    </location>
</feature>
<dbReference type="SUPFAM" id="SSF81383">
    <property type="entry name" value="F-box domain"/>
    <property type="match status" value="1"/>
</dbReference>
<dbReference type="InterPro" id="IPR036047">
    <property type="entry name" value="F-box-like_dom_sf"/>
</dbReference>
<gene>
    <name evidence="2" type="ORF">CSSPJE1EN1_LOCUS11201</name>
</gene>
<dbReference type="InterPro" id="IPR044809">
    <property type="entry name" value="AUF1-like"/>
</dbReference>
<protein>
    <recommendedName>
        <fullName evidence="4">F-box domain-containing protein</fullName>
    </recommendedName>
</protein>
<feature type="compositionally biased region" description="Basic and acidic residues" evidence="1">
    <location>
        <begin position="1258"/>
        <end position="1274"/>
    </location>
</feature>
<accession>A0ABP0WJ25</accession>